<keyword evidence="1 2" id="KW-0732">Signal</keyword>
<name>A0A845E156_9BACI</name>
<dbReference type="EMBL" id="WMEZ01000002">
    <property type="protein sequence ID" value="MYL49384.1"/>
    <property type="molecule type" value="Genomic_DNA"/>
</dbReference>
<feature type="chain" id="PRO_5032390629" evidence="2">
    <location>
        <begin position="24"/>
        <end position="641"/>
    </location>
</feature>
<protein>
    <submittedName>
        <fullName evidence="4">S-layer protein</fullName>
    </submittedName>
</protein>
<dbReference type="Proteomes" id="UP000447393">
    <property type="component" value="Unassembled WGS sequence"/>
</dbReference>
<organism evidence="4 5">
    <name type="scientific">Halobacillus litoralis</name>
    <dbReference type="NCBI Taxonomy" id="45668"/>
    <lineage>
        <taxon>Bacteria</taxon>
        <taxon>Bacillati</taxon>
        <taxon>Bacillota</taxon>
        <taxon>Bacilli</taxon>
        <taxon>Bacillales</taxon>
        <taxon>Bacillaceae</taxon>
        <taxon>Halobacillus</taxon>
    </lineage>
</organism>
<dbReference type="RefSeq" id="WP_160913768.1">
    <property type="nucleotide sequence ID" value="NZ_WMEZ01000002.1"/>
</dbReference>
<proteinExistence type="predicted"/>
<dbReference type="InterPro" id="IPR051465">
    <property type="entry name" value="Cell_Envelope_Struct_Comp"/>
</dbReference>
<gene>
    <name evidence="4" type="ORF">GLV98_07800</name>
</gene>
<dbReference type="Pfam" id="PF00395">
    <property type="entry name" value="SLH"/>
    <property type="match status" value="2"/>
</dbReference>
<comment type="caution">
    <text evidence="4">The sequence shown here is derived from an EMBL/GenBank/DDBJ whole genome shotgun (WGS) entry which is preliminary data.</text>
</comment>
<accession>A0A845E156</accession>
<dbReference type="Pfam" id="PF01832">
    <property type="entry name" value="Glucosaminidase"/>
    <property type="match status" value="1"/>
</dbReference>
<dbReference type="OrthoDB" id="9816557at2"/>
<dbReference type="AlphaFoldDB" id="A0A845E156"/>
<evidence type="ECO:0000256" key="1">
    <source>
        <dbReference type="ARBA" id="ARBA00022729"/>
    </source>
</evidence>
<dbReference type="InterPro" id="IPR002901">
    <property type="entry name" value="MGlyc_endo_b_GlcNAc-like_dom"/>
</dbReference>
<dbReference type="InterPro" id="IPR001119">
    <property type="entry name" value="SLH_dom"/>
</dbReference>
<evidence type="ECO:0000256" key="2">
    <source>
        <dbReference type="SAM" id="SignalP"/>
    </source>
</evidence>
<evidence type="ECO:0000259" key="3">
    <source>
        <dbReference type="PROSITE" id="PS51272"/>
    </source>
</evidence>
<dbReference type="SMART" id="SM00047">
    <property type="entry name" value="LYZ2"/>
    <property type="match status" value="1"/>
</dbReference>
<sequence length="641" mass="72095">MKKISLLMLFLLFFASFGSAVHAEDDITGTPFEEDLRALIEAGIMTGYEDGTYQPEKSVTRAEFTIFINKALELDETELDVPADQFSDIQVEDWYYDSIMTAYSHGLINGYPDGTFRPKEIISRQDMAVMIMNAADSKNIISERKELAFEDNDKIREYAVESVERLTSLGIISGKQHKDGTLFFAPYDETSRGETAAVINRLLKVLYPPEDPTEELDFKVASLTELEDPVIEGEYETYEEAVKNAEANQVVLSGNQVVWISEGAAVANTKATIFTSESFTSHATYIQAGIEVELLNVNENSLEVKIADTEGFVKKEEFNLIPVHLLKGKSYYSVKEGNLHHYIYFPITDDLRTYMYGPAPSFMNEGTKYYSDNGNSFFDENGNHAGEAYQYFNRMPLYTETKYTAEQLNEYLEYGRPDNLLIGTGESFKKAEELHGTNALYLMAHAIHESTWGTSPIAVTKNNLFGINAIDSDPMAGAKTYDDYETGILEAAKDFIVPGYFNQVNWKANGAHLGNKSSGMNVRWASDPYWGQKIAGFMYRADAYLSEKYGTDPEYGQYELAKTVTPNVNVRSTPETGTDNFLYQMKKPASNVQILNTIEGKGTWYEITPKAYGDHDYEQAFVYSHGYTAYGTSLEKLPIAE</sequence>
<evidence type="ECO:0000313" key="4">
    <source>
        <dbReference type="EMBL" id="MYL49384.1"/>
    </source>
</evidence>
<dbReference type="GO" id="GO:0004040">
    <property type="term" value="F:amidase activity"/>
    <property type="evidence" value="ECO:0007669"/>
    <property type="project" value="InterPro"/>
</dbReference>
<evidence type="ECO:0000313" key="5">
    <source>
        <dbReference type="Proteomes" id="UP000447393"/>
    </source>
</evidence>
<dbReference type="PANTHER" id="PTHR43308:SF5">
    <property type="entry name" value="S-LAYER PROTEIN _ PEPTIDOGLYCAN ENDO-BETA-N-ACETYLGLUCOSAMINIDASE"/>
    <property type="match status" value="1"/>
</dbReference>
<dbReference type="PANTHER" id="PTHR43308">
    <property type="entry name" value="OUTER MEMBRANE PROTEIN ALPHA-RELATED"/>
    <property type="match status" value="1"/>
</dbReference>
<reference evidence="4 5" key="1">
    <citation type="submission" date="2019-11" db="EMBL/GenBank/DDBJ databases">
        <title>Genome sequences of 17 halophilic strains isolated from different environments.</title>
        <authorList>
            <person name="Furrow R.E."/>
        </authorList>
    </citation>
    <scope>NUCLEOTIDE SEQUENCE [LARGE SCALE GENOMIC DNA]</scope>
    <source>
        <strain evidence="4 5">22505_10_Sand</strain>
    </source>
</reference>
<feature type="domain" description="SLH" evidence="3">
    <location>
        <begin position="19"/>
        <end position="81"/>
    </location>
</feature>
<dbReference type="Gene3D" id="1.10.530.10">
    <property type="match status" value="1"/>
</dbReference>
<feature type="signal peptide" evidence="2">
    <location>
        <begin position="1"/>
        <end position="23"/>
    </location>
</feature>
<feature type="domain" description="SLH" evidence="3">
    <location>
        <begin position="82"/>
        <end position="145"/>
    </location>
</feature>
<dbReference type="PROSITE" id="PS51272">
    <property type="entry name" value="SLH"/>
    <property type="match status" value="3"/>
</dbReference>
<feature type="domain" description="SLH" evidence="3">
    <location>
        <begin position="146"/>
        <end position="213"/>
    </location>
</feature>